<feature type="transmembrane region" description="Helical" evidence="1">
    <location>
        <begin position="21"/>
        <end position="43"/>
    </location>
</feature>
<keyword evidence="1" id="KW-0812">Transmembrane</keyword>
<keyword evidence="1" id="KW-1133">Transmembrane helix</keyword>
<organism evidence="2 3">
    <name type="scientific">Faecalicatena contorta</name>
    <dbReference type="NCBI Taxonomy" id="39482"/>
    <lineage>
        <taxon>Bacteria</taxon>
        <taxon>Bacillati</taxon>
        <taxon>Bacillota</taxon>
        <taxon>Clostridia</taxon>
        <taxon>Lachnospirales</taxon>
        <taxon>Lachnospiraceae</taxon>
        <taxon>Faecalicatena</taxon>
    </lineage>
</organism>
<dbReference type="RefSeq" id="WP_050642530.1">
    <property type="nucleotide sequence ID" value="NZ_CABKUE010000009.1"/>
</dbReference>
<reference evidence="2 3" key="1">
    <citation type="submission" date="2015-09" db="EMBL/GenBank/DDBJ databases">
        <authorList>
            <consortium name="Pathogen Informatics"/>
        </authorList>
    </citation>
    <scope>NUCLEOTIDE SEQUENCE [LARGE SCALE GENOMIC DNA]</scope>
    <source>
        <strain evidence="2 3">2789STDY5834876</strain>
    </source>
</reference>
<keyword evidence="1" id="KW-0472">Membrane</keyword>
<gene>
    <name evidence="2" type="ORF">ERS852491_04777</name>
</gene>
<protein>
    <submittedName>
        <fullName evidence="2">Uncharacterized protein</fullName>
    </submittedName>
</protein>
<feature type="transmembrane region" description="Helical" evidence="1">
    <location>
        <begin position="49"/>
        <end position="76"/>
    </location>
</feature>
<dbReference type="OrthoDB" id="2064901at2"/>
<name>A0A174M2M8_9FIRM</name>
<sequence>MYKGLWTLIERYADEESAAGLYLAANIICWTAGTILLGLAASALMQKSIVLVLVDIVCAGAYAGIIFGLIGGILYLQRREGSGNRQ</sequence>
<evidence type="ECO:0000256" key="1">
    <source>
        <dbReference type="SAM" id="Phobius"/>
    </source>
</evidence>
<evidence type="ECO:0000313" key="2">
    <source>
        <dbReference type="EMBL" id="CUP29366.1"/>
    </source>
</evidence>
<dbReference type="EMBL" id="CYZU01000077">
    <property type="protein sequence ID" value="CUP29366.1"/>
    <property type="molecule type" value="Genomic_DNA"/>
</dbReference>
<evidence type="ECO:0000313" key="3">
    <source>
        <dbReference type="Proteomes" id="UP000095544"/>
    </source>
</evidence>
<dbReference type="Proteomes" id="UP000095544">
    <property type="component" value="Unassembled WGS sequence"/>
</dbReference>
<proteinExistence type="predicted"/>
<dbReference type="AlphaFoldDB" id="A0A174M2M8"/>
<accession>A0A174M2M8</accession>